<accession>A0A367ZK55</accession>
<proteinExistence type="predicted"/>
<dbReference type="AlphaFoldDB" id="A0A367ZK55"/>
<comment type="caution">
    <text evidence="1">The sequence shown here is derived from an EMBL/GenBank/DDBJ whole genome shotgun (WGS) entry which is preliminary data.</text>
</comment>
<gene>
    <name evidence="1" type="ORF">OZSIB_1522</name>
</gene>
<evidence type="ECO:0000313" key="2">
    <source>
        <dbReference type="Proteomes" id="UP000252355"/>
    </source>
</evidence>
<dbReference type="EMBL" id="QOQW01000023">
    <property type="protein sequence ID" value="RCK78420.1"/>
    <property type="molecule type" value="Genomic_DNA"/>
</dbReference>
<name>A0A367ZK55_9BACT</name>
<sequence length="604" mass="66279">MGRANDRPPQRLWLWSGLLGLWLAGVWPGLTEAGPLADKAATFDRALEEWHTPLGLVVGVKVGDDGRVEQVRAGGDATIWTGAWLAAQAFRYRATQAPQALANIEKGLRAFHILHAMSGSPGFLGRCFGPPDWFQGHREIRPGVGSYRHWWFIPDTSRDQYTGIFLAYATCLPLVRDPEVLDQSRQVMLAVGRNLQANDLALTVTLGSATFQPFNLNPDYVYQDRLTPHEWATVDDFPANLLAQAIPWNASLAAVLSTFRPPPIRGGEALRALMIVQTAAHFTGDPELQRFFAEDLVGRRRLPEIASVTSQLLGDLYDGRQRETLVAISRDLAVAFLRLGREAAIQFGWLPTPLADLAVAAGRPLAIGAGQFGGTLLVTGLRLLDGPDGFAFLQPWATCLATWANSLRGLGAARLAERLDRWAADLREMAGSNLDELADAQRSYVGTNLTFFALLGLFEGPTPPALRAAAVDIVARAFAPIADEGNTLYTFIRQVNGSQPLPAPLIAAAKATLQAYPLDQRNRCLDHRADPGVRRLPWPDRFGRRGNQADRPFPIDQRAPHVFIWQESPRALVTGHDDGFLVPPVGYLLAYWYGRAYGLLSPDD</sequence>
<organism evidence="1 2">
    <name type="scientific">Candidatus Ozemobacter sibiricus</name>
    <dbReference type="NCBI Taxonomy" id="2268124"/>
    <lineage>
        <taxon>Bacteria</taxon>
        <taxon>Candidatus Ozemobacteria</taxon>
        <taxon>Candidatus Ozemobacterales</taxon>
        <taxon>Candidatus Ozemobacteraceae</taxon>
        <taxon>Candidatus Ozemobacter</taxon>
    </lineage>
</organism>
<reference evidence="1 2" key="1">
    <citation type="submission" date="2018-05" db="EMBL/GenBank/DDBJ databases">
        <title>A metagenomic window into the 2 km-deep terrestrial subsurface aquifer revealed taxonomically and functionally diverse microbial community comprising novel uncultured bacterial lineages.</title>
        <authorList>
            <person name="Kadnikov V.V."/>
            <person name="Mardanov A.V."/>
            <person name="Beletsky A.V."/>
            <person name="Banks D."/>
            <person name="Pimenov N.V."/>
            <person name="Frank Y.A."/>
            <person name="Karnachuk O.V."/>
            <person name="Ravin N.V."/>
        </authorList>
    </citation>
    <scope>NUCLEOTIDE SEQUENCE [LARGE SCALE GENOMIC DNA]</scope>
    <source>
        <strain evidence="1">BY5</strain>
    </source>
</reference>
<evidence type="ECO:0000313" key="1">
    <source>
        <dbReference type="EMBL" id="RCK78420.1"/>
    </source>
</evidence>
<dbReference type="Proteomes" id="UP000252355">
    <property type="component" value="Unassembled WGS sequence"/>
</dbReference>
<protein>
    <submittedName>
        <fullName evidence="1">Uncharacterized protein</fullName>
    </submittedName>
</protein>